<organism evidence="2 3">
    <name type="scientific">Mangrovihabitans endophyticus</name>
    <dbReference type="NCBI Taxonomy" id="1751298"/>
    <lineage>
        <taxon>Bacteria</taxon>
        <taxon>Bacillati</taxon>
        <taxon>Actinomycetota</taxon>
        <taxon>Actinomycetes</taxon>
        <taxon>Micromonosporales</taxon>
        <taxon>Micromonosporaceae</taxon>
        <taxon>Mangrovihabitans</taxon>
    </lineage>
</organism>
<dbReference type="Proteomes" id="UP000656042">
    <property type="component" value="Unassembled WGS sequence"/>
</dbReference>
<name>A0A8J3BSB7_9ACTN</name>
<reference evidence="2" key="2">
    <citation type="submission" date="2020-09" db="EMBL/GenBank/DDBJ databases">
        <authorList>
            <person name="Sun Q."/>
            <person name="Zhou Y."/>
        </authorList>
    </citation>
    <scope>NUCLEOTIDE SEQUENCE</scope>
    <source>
        <strain evidence="2">CGMCC 4.7299</strain>
    </source>
</reference>
<dbReference type="InterPro" id="IPR016084">
    <property type="entry name" value="Haem_Oase-like_multi-hlx"/>
</dbReference>
<proteinExistence type="predicted"/>
<gene>
    <name evidence="2" type="ORF">GCM10012284_03320</name>
</gene>
<feature type="region of interest" description="Disordered" evidence="1">
    <location>
        <begin position="697"/>
        <end position="728"/>
    </location>
</feature>
<dbReference type="Gene3D" id="1.20.910.10">
    <property type="entry name" value="Heme oxygenase-like"/>
    <property type="match status" value="1"/>
</dbReference>
<sequence>MHDDASVEGADSVFRRVYARSADPEASIPGGDLVELVRSELRRVAADPARSLDELTREAADWSAATAERFEAIDEAACRDNRRLAVRRAALGWAPLGVASGAWLQWMTSPGNADAMLPLRALALYASDIGVGRPGAARGGVYLDLLRHIHASEYAVPLARLAGDTRIADSAFRLPAVLLLMSRRPDDFRPEIVGADLCLRAVGFPPPLAIARAEIRADWSAIDYSCAGNGGAPATQQCRVIADALIQDGPESKGSVYAGFGWALATLRETVESLHADVTASLDPGYAMAELMGLRAREASVYHGQVMLEDRPLSAWLRDCRGDPRPFLAVLARSRLIKPGNSATSPLVTGMIGERGPMFRIFSPDDLAVIRRWIDALPSSSPVAAGAVTVPAAATHAVGQHRLAPLSGLLAAEPPPGPCPTDTRGAYHLLMSRAGGPALDNWSLRYVRGWLARSRYGVDRRTGPLPPHWTTEGLRPWLQAQHDRHSNEFEASADAPPPSREAVIDDAIQTAPLTLIDGSWLQGFTDYELAPSEIGFSLFATYWDELGNGEPRLNHPLIYREVLHEMGVDLPPTSSLEFARWPGFRNESFELPVYWLCIGRYPRTFLPELLGLNLAMELSGVGGAYRRARVALREYGFSTRFVDIHNTIDNVATGHSAWAADAVDTFMSALPDSSGPSSRPEVWERVRTGYRSLSPPAGPLARWAGRRASRTRQRSGTTRVTVAERGDA</sequence>
<dbReference type="SMART" id="SM01236">
    <property type="entry name" value="Haem_oxygenase_2"/>
    <property type="match status" value="1"/>
</dbReference>
<dbReference type="RefSeq" id="WP_189077206.1">
    <property type="nucleotide sequence ID" value="NZ_BMMX01000001.1"/>
</dbReference>
<evidence type="ECO:0000313" key="3">
    <source>
        <dbReference type="Proteomes" id="UP000656042"/>
    </source>
</evidence>
<evidence type="ECO:0000313" key="2">
    <source>
        <dbReference type="EMBL" id="GGK72766.1"/>
    </source>
</evidence>
<protein>
    <recommendedName>
        <fullName evidence="4">Iron-containing redox enzyme</fullName>
    </recommendedName>
</protein>
<evidence type="ECO:0000256" key="1">
    <source>
        <dbReference type="SAM" id="MobiDB-lite"/>
    </source>
</evidence>
<reference evidence="2" key="1">
    <citation type="journal article" date="2014" name="Int. J. Syst. Evol. Microbiol.">
        <title>Complete genome sequence of Corynebacterium casei LMG S-19264T (=DSM 44701T), isolated from a smear-ripened cheese.</title>
        <authorList>
            <consortium name="US DOE Joint Genome Institute (JGI-PGF)"/>
            <person name="Walter F."/>
            <person name="Albersmeier A."/>
            <person name="Kalinowski J."/>
            <person name="Ruckert C."/>
        </authorList>
    </citation>
    <scope>NUCLEOTIDE SEQUENCE</scope>
    <source>
        <strain evidence="2">CGMCC 4.7299</strain>
    </source>
</reference>
<accession>A0A8J3BSB7</accession>
<dbReference type="AlphaFoldDB" id="A0A8J3BSB7"/>
<dbReference type="Pfam" id="PF14518">
    <property type="entry name" value="Haem_oxygenas_2"/>
    <property type="match status" value="1"/>
</dbReference>
<feature type="compositionally biased region" description="Basic residues" evidence="1">
    <location>
        <begin position="704"/>
        <end position="713"/>
    </location>
</feature>
<dbReference type="EMBL" id="BMMX01000001">
    <property type="protein sequence ID" value="GGK72766.1"/>
    <property type="molecule type" value="Genomic_DNA"/>
</dbReference>
<comment type="caution">
    <text evidence="2">The sequence shown here is derived from an EMBL/GenBank/DDBJ whole genome shotgun (WGS) entry which is preliminary data.</text>
</comment>
<keyword evidence="3" id="KW-1185">Reference proteome</keyword>
<evidence type="ECO:0008006" key="4">
    <source>
        <dbReference type="Google" id="ProtNLM"/>
    </source>
</evidence>